<feature type="non-terminal residue" evidence="5">
    <location>
        <position position="79"/>
    </location>
</feature>
<reference evidence="5 6" key="1">
    <citation type="submission" date="2015-01" db="EMBL/GenBank/DDBJ databases">
        <title>Evolution of Trichinella species and genotypes.</title>
        <authorList>
            <person name="Korhonen P.K."/>
            <person name="Edoardo P."/>
            <person name="Giuseppe L.R."/>
            <person name="Gasser R.B."/>
        </authorList>
    </citation>
    <scope>NUCLEOTIDE SEQUENCE [LARGE SCALE GENOMIC DNA]</scope>
    <source>
        <strain evidence="5">ISS1029</strain>
    </source>
</reference>
<dbReference type="SUPFAM" id="SSF56672">
    <property type="entry name" value="DNA/RNA polymerases"/>
    <property type="match status" value="1"/>
</dbReference>
<dbReference type="InterPro" id="IPR043502">
    <property type="entry name" value="DNA/RNA_pol_sf"/>
</dbReference>
<keyword evidence="1" id="KW-0540">Nuclease</keyword>
<dbReference type="Gene3D" id="3.10.20.370">
    <property type="match status" value="1"/>
</dbReference>
<dbReference type="AlphaFoldDB" id="A0A0V1G750"/>
<evidence type="ECO:0000259" key="4">
    <source>
        <dbReference type="Pfam" id="PF17919"/>
    </source>
</evidence>
<dbReference type="EMBL" id="JYDP01005620">
    <property type="protein sequence ID" value="KRY94078.1"/>
    <property type="molecule type" value="Genomic_DNA"/>
</dbReference>
<dbReference type="GO" id="GO:0003964">
    <property type="term" value="F:RNA-directed DNA polymerase activity"/>
    <property type="evidence" value="ECO:0007669"/>
    <property type="project" value="UniProtKB-KW"/>
</dbReference>
<organism evidence="5 6">
    <name type="scientific">Trichinella zimbabwensis</name>
    <dbReference type="NCBI Taxonomy" id="268475"/>
    <lineage>
        <taxon>Eukaryota</taxon>
        <taxon>Metazoa</taxon>
        <taxon>Ecdysozoa</taxon>
        <taxon>Nematoda</taxon>
        <taxon>Enoplea</taxon>
        <taxon>Dorylaimia</taxon>
        <taxon>Trichinellida</taxon>
        <taxon>Trichinellidae</taxon>
        <taxon>Trichinella</taxon>
    </lineage>
</organism>
<name>A0A0V1G750_9BILA</name>
<protein>
    <submittedName>
        <fullName evidence="5">Retrovirus-related Pol polyprotein from transposon opus</fullName>
    </submittedName>
</protein>
<dbReference type="FunFam" id="3.10.20.370:FF:000001">
    <property type="entry name" value="Retrovirus-related Pol polyprotein from transposon 17.6-like protein"/>
    <property type="match status" value="1"/>
</dbReference>
<comment type="caution">
    <text evidence="5">The sequence shown here is derived from an EMBL/GenBank/DDBJ whole genome shotgun (WGS) entry which is preliminary data.</text>
</comment>
<proteinExistence type="predicted"/>
<accession>A0A0V1G750</accession>
<keyword evidence="2" id="KW-0255">Endonuclease</keyword>
<sequence>MLCTAPVLTFPDFNVPFIVDVDASAEGIGAVLSQLSHGNERVVAYASRTLTKAERRYCVTRKELLALVWSIKEFRPYLY</sequence>
<dbReference type="CDD" id="cd09274">
    <property type="entry name" value="RNase_HI_RT_Ty3"/>
    <property type="match status" value="1"/>
</dbReference>
<evidence type="ECO:0000256" key="1">
    <source>
        <dbReference type="ARBA" id="ARBA00022722"/>
    </source>
</evidence>
<dbReference type="GO" id="GO:0004519">
    <property type="term" value="F:endonuclease activity"/>
    <property type="evidence" value="ECO:0007669"/>
    <property type="project" value="UniProtKB-KW"/>
</dbReference>
<dbReference type="Pfam" id="PF17919">
    <property type="entry name" value="RT_RNaseH_2"/>
    <property type="match status" value="1"/>
</dbReference>
<keyword evidence="2" id="KW-0378">Hydrolase</keyword>
<dbReference type="OrthoDB" id="154058at2759"/>
<gene>
    <name evidence="5" type="primary">pol</name>
    <name evidence="5" type="ORF">T11_4029</name>
</gene>
<evidence type="ECO:0000313" key="5">
    <source>
        <dbReference type="EMBL" id="KRY94078.1"/>
    </source>
</evidence>
<keyword evidence="6" id="KW-1185">Reference proteome</keyword>
<feature type="domain" description="Reverse transcriptase/retrotransposon-derived protein RNase H-like" evidence="4">
    <location>
        <begin position="2"/>
        <end position="79"/>
    </location>
</feature>
<dbReference type="PANTHER" id="PTHR34072">
    <property type="entry name" value="ENZYMATIC POLYPROTEIN-RELATED"/>
    <property type="match status" value="1"/>
</dbReference>
<evidence type="ECO:0000256" key="3">
    <source>
        <dbReference type="ARBA" id="ARBA00022918"/>
    </source>
</evidence>
<dbReference type="InterPro" id="IPR041577">
    <property type="entry name" value="RT_RNaseH_2"/>
</dbReference>
<evidence type="ECO:0000256" key="2">
    <source>
        <dbReference type="ARBA" id="ARBA00022759"/>
    </source>
</evidence>
<keyword evidence="3" id="KW-0808">Transferase</keyword>
<dbReference type="Proteomes" id="UP000055024">
    <property type="component" value="Unassembled WGS sequence"/>
</dbReference>
<dbReference type="PANTHER" id="PTHR34072:SF49">
    <property type="entry name" value="RIBONUCLEASE H"/>
    <property type="match status" value="1"/>
</dbReference>
<evidence type="ECO:0000313" key="6">
    <source>
        <dbReference type="Proteomes" id="UP000055024"/>
    </source>
</evidence>
<keyword evidence="3" id="KW-0548">Nucleotidyltransferase</keyword>
<keyword evidence="3" id="KW-0695">RNA-directed DNA polymerase</keyword>